<gene>
    <name evidence="1" type="ORF">C4N17_08775</name>
</gene>
<evidence type="ECO:0000313" key="2">
    <source>
        <dbReference type="Proteomes" id="UP000241472"/>
    </source>
</evidence>
<dbReference type="EMBL" id="CP028108">
    <property type="protein sequence ID" value="AVQ25757.1"/>
    <property type="molecule type" value="Genomic_DNA"/>
</dbReference>
<sequence>MEILDKKSNRMSRANSGVSECNEFPDLQRILDFLSLRNLLSNELFFTFH</sequence>
<proteinExistence type="predicted"/>
<dbReference type="Proteomes" id="UP000241472">
    <property type="component" value="Chromosome"/>
</dbReference>
<dbReference type="KEGG" id="fpei:C4N17_08775"/>
<evidence type="ECO:0000313" key="1">
    <source>
        <dbReference type="EMBL" id="AVQ25757.1"/>
    </source>
</evidence>
<accession>A0AAD0MQQ1</accession>
<name>A0AAD0MQQ1_9FUSO</name>
<reference evidence="1 2" key="1">
    <citation type="submission" date="2018-03" db="EMBL/GenBank/DDBJ databases">
        <title>Complete Fusobacterium genomes using hybrid Minion sequencing.</title>
        <authorList>
            <person name="Slade D.J."/>
            <person name="Lahmers K."/>
        </authorList>
    </citation>
    <scope>NUCLEOTIDE SEQUENCE [LARGE SCALE GENOMIC DNA]</scope>
    <source>
        <strain evidence="1 2">2_1_31</strain>
    </source>
</reference>
<organism evidence="1 2">
    <name type="scientific">Fusobacterium periodonticum</name>
    <dbReference type="NCBI Taxonomy" id="860"/>
    <lineage>
        <taxon>Bacteria</taxon>
        <taxon>Fusobacteriati</taxon>
        <taxon>Fusobacteriota</taxon>
        <taxon>Fusobacteriia</taxon>
        <taxon>Fusobacteriales</taxon>
        <taxon>Fusobacteriaceae</taxon>
        <taxon>Fusobacterium</taxon>
    </lineage>
</organism>
<dbReference type="AlphaFoldDB" id="A0AAD0MQQ1"/>
<protein>
    <submittedName>
        <fullName evidence="1">Riboflavin synthase subunit alpha</fullName>
    </submittedName>
</protein>